<organism evidence="1">
    <name type="scientific">marine sediment metagenome</name>
    <dbReference type="NCBI Taxonomy" id="412755"/>
    <lineage>
        <taxon>unclassified sequences</taxon>
        <taxon>metagenomes</taxon>
        <taxon>ecological metagenomes</taxon>
    </lineage>
</organism>
<evidence type="ECO:0000313" key="1">
    <source>
        <dbReference type="EMBL" id="GAH42396.1"/>
    </source>
</evidence>
<comment type="caution">
    <text evidence="1">The sequence shown here is derived from an EMBL/GenBank/DDBJ whole genome shotgun (WGS) entry which is preliminary data.</text>
</comment>
<feature type="non-terminal residue" evidence="1">
    <location>
        <position position="1"/>
    </location>
</feature>
<gene>
    <name evidence="1" type="ORF">S03H2_16662</name>
</gene>
<dbReference type="EMBL" id="BARU01008526">
    <property type="protein sequence ID" value="GAH42396.1"/>
    <property type="molecule type" value="Genomic_DNA"/>
</dbReference>
<protein>
    <recommendedName>
        <fullName evidence="2">LptD C-terminal domain-containing protein</fullName>
    </recommendedName>
</protein>
<reference evidence="1" key="1">
    <citation type="journal article" date="2014" name="Front. Microbiol.">
        <title>High frequency of phylogenetically diverse reductive dehalogenase-homologous genes in deep subseafloor sedimentary metagenomes.</title>
        <authorList>
            <person name="Kawai M."/>
            <person name="Futagami T."/>
            <person name="Toyoda A."/>
            <person name="Takaki Y."/>
            <person name="Nishi S."/>
            <person name="Hori S."/>
            <person name="Arai W."/>
            <person name="Tsubouchi T."/>
            <person name="Morono Y."/>
            <person name="Uchiyama I."/>
            <person name="Ito T."/>
            <person name="Fujiyama A."/>
            <person name="Inagaki F."/>
            <person name="Takami H."/>
        </authorList>
    </citation>
    <scope>NUCLEOTIDE SEQUENCE</scope>
    <source>
        <strain evidence="1">Expedition CK06-06</strain>
    </source>
</reference>
<evidence type="ECO:0008006" key="2">
    <source>
        <dbReference type="Google" id="ProtNLM"/>
    </source>
</evidence>
<sequence length="124" mass="14844">LQGSLTKEEENLYGTEEKKRKMWRINVTHNFVKGIDELIDSQQLFGGIDTWVTKNWKIGYNTRYDFTEKRLINQSLSIYRDLHCWEAQFSWNSYGGRWKYDFKIKIKKIPEIKVTKGVFGIFIP</sequence>
<dbReference type="AlphaFoldDB" id="X1F9S9"/>
<proteinExistence type="predicted"/>
<accession>X1F9S9</accession>
<name>X1F9S9_9ZZZZ</name>